<gene>
    <name evidence="3" type="ORF">EDC29_10951</name>
</gene>
<accession>A0A4R4A783</accession>
<dbReference type="Proteomes" id="UP000295247">
    <property type="component" value="Unassembled WGS sequence"/>
</dbReference>
<feature type="chain" id="PRO_5021029401" evidence="2">
    <location>
        <begin position="20"/>
        <end position="96"/>
    </location>
</feature>
<sequence length="96" mass="9879">MKTQLTALTLALLAGQASAGHSYGAFGTGNPDLEVGHPQPVVQTARAGSDQAPFDFHQGMSSPDISPVPQRADASARAERASFDAYQGLSSPDIAP</sequence>
<comment type="caution">
    <text evidence="3">The sequence shown here is derived from an EMBL/GenBank/DDBJ whole genome shotgun (WGS) entry which is preliminary data.</text>
</comment>
<dbReference type="AlphaFoldDB" id="A0A4R4A783"/>
<dbReference type="RefSeq" id="WP_123140482.1">
    <property type="nucleotide sequence ID" value="NZ_NRRH01000015.1"/>
</dbReference>
<proteinExistence type="predicted"/>
<evidence type="ECO:0000313" key="4">
    <source>
        <dbReference type="Proteomes" id="UP000295247"/>
    </source>
</evidence>
<evidence type="ECO:0000313" key="3">
    <source>
        <dbReference type="EMBL" id="TCW34691.1"/>
    </source>
</evidence>
<feature type="region of interest" description="Disordered" evidence="1">
    <location>
        <begin position="45"/>
        <end position="96"/>
    </location>
</feature>
<dbReference type="EMBL" id="SMDC01000009">
    <property type="protein sequence ID" value="TCW34691.1"/>
    <property type="molecule type" value="Genomic_DNA"/>
</dbReference>
<feature type="signal peptide" evidence="2">
    <location>
        <begin position="1"/>
        <end position="19"/>
    </location>
</feature>
<evidence type="ECO:0000256" key="1">
    <source>
        <dbReference type="SAM" id="MobiDB-lite"/>
    </source>
</evidence>
<name>A0A4R4A783_MARGR</name>
<organism evidence="3 4">
    <name type="scientific">Marichromatium gracile</name>
    <name type="common">Chromatium gracile</name>
    <dbReference type="NCBI Taxonomy" id="1048"/>
    <lineage>
        <taxon>Bacteria</taxon>
        <taxon>Pseudomonadati</taxon>
        <taxon>Pseudomonadota</taxon>
        <taxon>Gammaproteobacteria</taxon>
        <taxon>Chromatiales</taxon>
        <taxon>Chromatiaceae</taxon>
        <taxon>Marichromatium</taxon>
    </lineage>
</organism>
<protein>
    <submittedName>
        <fullName evidence="3">Uncharacterized protein</fullName>
    </submittedName>
</protein>
<reference evidence="3 4" key="1">
    <citation type="submission" date="2019-03" db="EMBL/GenBank/DDBJ databases">
        <title>Genomic Encyclopedia of Type Strains, Phase IV (KMG-IV): sequencing the most valuable type-strain genomes for metagenomic binning, comparative biology and taxonomic classification.</title>
        <authorList>
            <person name="Goeker M."/>
        </authorList>
    </citation>
    <scope>NUCLEOTIDE SEQUENCE [LARGE SCALE GENOMIC DNA]</scope>
    <source>
        <strain evidence="3 4">DSM 203</strain>
    </source>
</reference>
<keyword evidence="2" id="KW-0732">Signal</keyword>
<evidence type="ECO:0000256" key="2">
    <source>
        <dbReference type="SAM" id="SignalP"/>
    </source>
</evidence>